<reference evidence="1" key="2">
    <citation type="submission" date="2025-09" db="UniProtKB">
        <authorList>
            <consortium name="EnsemblPlants"/>
        </authorList>
    </citation>
    <scope>IDENTIFICATION</scope>
</reference>
<reference evidence="1" key="1">
    <citation type="submission" date="2021-05" db="EMBL/GenBank/DDBJ databases">
        <authorList>
            <person name="Scholz U."/>
            <person name="Mascher M."/>
            <person name="Fiebig A."/>
        </authorList>
    </citation>
    <scope>NUCLEOTIDE SEQUENCE [LARGE SCALE GENOMIC DNA]</scope>
</reference>
<evidence type="ECO:0000313" key="1">
    <source>
        <dbReference type="EnsemblPlants" id="AVESA.00010b.r2.3AG0440080.1.CDS"/>
    </source>
</evidence>
<dbReference type="Proteomes" id="UP001732700">
    <property type="component" value="Chromosome 3A"/>
</dbReference>
<keyword evidence="2" id="KW-1185">Reference proteome</keyword>
<evidence type="ECO:0000313" key="2">
    <source>
        <dbReference type="Proteomes" id="UP001732700"/>
    </source>
</evidence>
<proteinExistence type="predicted"/>
<accession>A0ACD5VHN8</accession>
<protein>
    <submittedName>
        <fullName evidence="1">Uncharacterized protein</fullName>
    </submittedName>
</protein>
<name>A0ACD5VHN8_AVESA</name>
<organism evidence="1 2">
    <name type="scientific">Avena sativa</name>
    <name type="common">Oat</name>
    <dbReference type="NCBI Taxonomy" id="4498"/>
    <lineage>
        <taxon>Eukaryota</taxon>
        <taxon>Viridiplantae</taxon>
        <taxon>Streptophyta</taxon>
        <taxon>Embryophyta</taxon>
        <taxon>Tracheophyta</taxon>
        <taxon>Spermatophyta</taxon>
        <taxon>Magnoliopsida</taxon>
        <taxon>Liliopsida</taxon>
        <taxon>Poales</taxon>
        <taxon>Poaceae</taxon>
        <taxon>BOP clade</taxon>
        <taxon>Pooideae</taxon>
        <taxon>Poodae</taxon>
        <taxon>Poeae</taxon>
        <taxon>Poeae Chloroplast Group 1 (Aveneae type)</taxon>
        <taxon>Aveninae</taxon>
        <taxon>Avena</taxon>
    </lineage>
</organism>
<sequence length="76" mass="7636">MASLKAVKPAGVAGQAKEPAKLSATAAKTAATKEPAKLSTTATKPVAAKGGIKKAESKPREPKKRVKSSKPAAAKN</sequence>
<dbReference type="EnsemblPlants" id="AVESA.00010b.r2.3AG0440080.1">
    <property type="protein sequence ID" value="AVESA.00010b.r2.3AG0440080.1.CDS"/>
    <property type="gene ID" value="AVESA.00010b.r2.3AG0440080"/>
</dbReference>